<sequence>MAPNRREFLGWTAAAALSAGADAPVSYVDSHVHIWDLDRLRPPWLAGDPQLDHNARWSEYQKASAGVNVVKAVYLEVDVAPHQHEQEARLAIELCRDPSNAITGAVIGGRPAAEDFAAYIEPLAKDPAVKGLRQVLHGATPAGYCLQPRFVDGIRKLGSLGLSFDLCMRHADLPDAAKLVETVPDTAFILDHCGNPPLFGDLTAWKRDVDRIAARPNVVGKVSGIIASVKGRTWHSDDLAPVIRHMLEAFGPDRVLFGGDWPVCTLGAPLQTWITTLAQVVKHIPAENRRKLYHDNAIRVYRLT</sequence>
<dbReference type="PROSITE" id="PS51318">
    <property type="entry name" value="TAT"/>
    <property type="match status" value="1"/>
</dbReference>
<dbReference type="PANTHER" id="PTHR43569">
    <property type="entry name" value="AMIDOHYDROLASE"/>
    <property type="match status" value="1"/>
</dbReference>
<gene>
    <name evidence="3" type="ORF">PZE19_03890</name>
</gene>
<dbReference type="Pfam" id="PF04909">
    <property type="entry name" value="Amidohydro_2"/>
    <property type="match status" value="1"/>
</dbReference>
<dbReference type="InterPro" id="IPR052350">
    <property type="entry name" value="Metallo-dep_Lactonases"/>
</dbReference>
<dbReference type="InterPro" id="IPR006680">
    <property type="entry name" value="Amidohydro-rel"/>
</dbReference>
<evidence type="ECO:0000259" key="2">
    <source>
        <dbReference type="Pfam" id="PF04909"/>
    </source>
</evidence>
<reference evidence="3 4" key="1">
    <citation type="submission" date="2023-03" db="EMBL/GenBank/DDBJ databases">
        <title>Paludisphaera mucosa sp. nov. a novel planctomycete from northern fen.</title>
        <authorList>
            <person name="Ivanova A."/>
        </authorList>
    </citation>
    <scope>NUCLEOTIDE SEQUENCE [LARGE SCALE GENOMIC DNA]</scope>
    <source>
        <strain evidence="3 4">Pla2</strain>
    </source>
</reference>
<accession>A0ABT6F5P5</accession>
<comment type="similarity">
    <text evidence="1">Belongs to the metallo-dependent hydrolases superfamily.</text>
</comment>
<dbReference type="InterPro" id="IPR032466">
    <property type="entry name" value="Metal_Hydrolase"/>
</dbReference>
<dbReference type="InterPro" id="IPR006311">
    <property type="entry name" value="TAT_signal"/>
</dbReference>
<dbReference type="SUPFAM" id="SSF51556">
    <property type="entry name" value="Metallo-dependent hydrolases"/>
    <property type="match status" value="1"/>
</dbReference>
<dbReference type="PANTHER" id="PTHR43569:SF1">
    <property type="entry name" value="BLL3371 PROTEIN"/>
    <property type="match status" value="1"/>
</dbReference>
<dbReference type="EMBL" id="JARRAG010000001">
    <property type="protein sequence ID" value="MDG3002898.1"/>
    <property type="molecule type" value="Genomic_DNA"/>
</dbReference>
<evidence type="ECO:0000256" key="1">
    <source>
        <dbReference type="ARBA" id="ARBA00038310"/>
    </source>
</evidence>
<evidence type="ECO:0000313" key="3">
    <source>
        <dbReference type="EMBL" id="MDG3002898.1"/>
    </source>
</evidence>
<protein>
    <submittedName>
        <fullName evidence="3">Amidohydrolase family protein</fullName>
    </submittedName>
</protein>
<keyword evidence="4" id="KW-1185">Reference proteome</keyword>
<comment type="caution">
    <text evidence="3">The sequence shown here is derived from an EMBL/GenBank/DDBJ whole genome shotgun (WGS) entry which is preliminary data.</text>
</comment>
<evidence type="ECO:0000313" key="4">
    <source>
        <dbReference type="Proteomes" id="UP001216907"/>
    </source>
</evidence>
<dbReference type="Proteomes" id="UP001216907">
    <property type="component" value="Unassembled WGS sequence"/>
</dbReference>
<name>A0ABT6F5P5_9BACT</name>
<proteinExistence type="inferred from homology"/>
<dbReference type="RefSeq" id="WP_277859257.1">
    <property type="nucleotide sequence ID" value="NZ_JARRAG010000001.1"/>
</dbReference>
<organism evidence="3 4">
    <name type="scientific">Paludisphaera mucosa</name>
    <dbReference type="NCBI Taxonomy" id="3030827"/>
    <lineage>
        <taxon>Bacteria</taxon>
        <taxon>Pseudomonadati</taxon>
        <taxon>Planctomycetota</taxon>
        <taxon>Planctomycetia</taxon>
        <taxon>Isosphaerales</taxon>
        <taxon>Isosphaeraceae</taxon>
        <taxon>Paludisphaera</taxon>
    </lineage>
</organism>
<dbReference type="Gene3D" id="3.20.20.140">
    <property type="entry name" value="Metal-dependent hydrolases"/>
    <property type="match status" value="1"/>
</dbReference>
<feature type="domain" description="Amidohydrolase-related" evidence="2">
    <location>
        <begin position="28"/>
        <end position="303"/>
    </location>
</feature>